<name>A0A8K0IPC9_COCNU</name>
<evidence type="ECO:0000256" key="1">
    <source>
        <dbReference type="SAM" id="MobiDB-lite"/>
    </source>
</evidence>
<protein>
    <submittedName>
        <fullName evidence="2">Putative endochitinase A</fullName>
    </submittedName>
</protein>
<feature type="region of interest" description="Disordered" evidence="1">
    <location>
        <begin position="131"/>
        <end position="208"/>
    </location>
</feature>
<feature type="region of interest" description="Disordered" evidence="1">
    <location>
        <begin position="1"/>
        <end position="119"/>
    </location>
</feature>
<organism evidence="2 3">
    <name type="scientific">Cocos nucifera</name>
    <name type="common">Coconut palm</name>
    <dbReference type="NCBI Taxonomy" id="13894"/>
    <lineage>
        <taxon>Eukaryota</taxon>
        <taxon>Viridiplantae</taxon>
        <taxon>Streptophyta</taxon>
        <taxon>Embryophyta</taxon>
        <taxon>Tracheophyta</taxon>
        <taxon>Spermatophyta</taxon>
        <taxon>Magnoliopsida</taxon>
        <taxon>Liliopsida</taxon>
        <taxon>Arecaceae</taxon>
        <taxon>Arecoideae</taxon>
        <taxon>Cocoseae</taxon>
        <taxon>Attaleinae</taxon>
        <taxon>Cocos</taxon>
    </lineage>
</organism>
<keyword evidence="3" id="KW-1185">Reference proteome</keyword>
<dbReference type="EMBL" id="CM017882">
    <property type="protein sequence ID" value="KAG1363688.1"/>
    <property type="molecule type" value="Genomic_DNA"/>
</dbReference>
<accession>A0A8K0IPC9</accession>
<dbReference type="GO" id="GO:0055028">
    <property type="term" value="C:cortical microtubule"/>
    <property type="evidence" value="ECO:0007669"/>
    <property type="project" value="TreeGrafter"/>
</dbReference>
<reference evidence="2" key="2">
    <citation type="submission" date="2019-07" db="EMBL/GenBank/DDBJ databases">
        <authorList>
            <person name="Yang Y."/>
            <person name="Bocs S."/>
            <person name="Baudouin L."/>
        </authorList>
    </citation>
    <scope>NUCLEOTIDE SEQUENCE</scope>
    <source>
        <tissue evidence="2">Spear leaf of Hainan Tall coconut</tissue>
    </source>
</reference>
<feature type="compositionally biased region" description="Basic and acidic residues" evidence="1">
    <location>
        <begin position="234"/>
        <end position="249"/>
    </location>
</feature>
<evidence type="ECO:0000313" key="3">
    <source>
        <dbReference type="Proteomes" id="UP000797356"/>
    </source>
</evidence>
<gene>
    <name evidence="2" type="ORF">COCNU_11G005150</name>
</gene>
<comment type="caution">
    <text evidence="2">The sequence shown here is derived from an EMBL/GenBank/DDBJ whole genome shotgun (WGS) entry which is preliminary data.</text>
</comment>
<evidence type="ECO:0000313" key="2">
    <source>
        <dbReference type="EMBL" id="KAG1363688.1"/>
    </source>
</evidence>
<feature type="compositionally biased region" description="Polar residues" evidence="1">
    <location>
        <begin position="131"/>
        <end position="169"/>
    </location>
</feature>
<dbReference type="OrthoDB" id="1929779at2759"/>
<dbReference type="AlphaFoldDB" id="A0A8K0IPC9"/>
<feature type="compositionally biased region" description="Low complexity" evidence="1">
    <location>
        <begin position="36"/>
        <end position="59"/>
    </location>
</feature>
<feature type="region of interest" description="Disordered" evidence="1">
    <location>
        <begin position="230"/>
        <end position="256"/>
    </location>
</feature>
<feature type="compositionally biased region" description="Polar residues" evidence="1">
    <location>
        <begin position="78"/>
        <end position="90"/>
    </location>
</feature>
<dbReference type="PANTHER" id="PTHR31949">
    <property type="entry name" value="GASTRIC MUCIN-LIKE PROTEIN"/>
    <property type="match status" value="1"/>
</dbReference>
<dbReference type="PANTHER" id="PTHR31949:SF6">
    <property type="entry name" value="DUF4005 DOMAIN-CONTAINING PROTEIN"/>
    <property type="match status" value="1"/>
</dbReference>
<reference evidence="2" key="1">
    <citation type="journal article" date="2017" name="Gigascience">
        <title>The genome draft of coconut (Cocos nucifera).</title>
        <authorList>
            <person name="Xiao Y."/>
            <person name="Xu P."/>
            <person name="Fan H."/>
            <person name="Baudouin L."/>
            <person name="Xia W."/>
            <person name="Bocs S."/>
            <person name="Xu J."/>
            <person name="Li Q."/>
            <person name="Guo A."/>
            <person name="Zhou L."/>
            <person name="Li J."/>
            <person name="Wu Y."/>
            <person name="Ma Z."/>
            <person name="Armero A."/>
            <person name="Issali A.E."/>
            <person name="Liu N."/>
            <person name="Peng M."/>
            <person name="Yang Y."/>
        </authorList>
    </citation>
    <scope>NUCLEOTIDE SEQUENCE</scope>
    <source>
        <tissue evidence="2">Spear leaf of Hainan Tall coconut</tissue>
    </source>
</reference>
<dbReference type="Proteomes" id="UP000797356">
    <property type="component" value="Chromosome 11"/>
</dbReference>
<feature type="compositionally biased region" description="Polar residues" evidence="1">
    <location>
        <begin position="199"/>
        <end position="208"/>
    </location>
</feature>
<sequence length="272" mass="29223">MFKREKEKTMSLLQPVSDEFEPGQGQSVEPKHGQRPKSPSSKSSSSSRSVTPSTRPTSSLGKTTLKGAAIPTDRPNKFISNSNKRSNQPIVTPRPIKELPTNSTITPKKSSDAKARGRGISPLVRSTIPTTISGFSNETPPNLITTASTIPGRASSATRGRSGNPTLGSAESKLEHGKSRRQSCSPSVSRGRKVDIGSDSAQNSTVKGRTQAVNRTFIVGSRMVEKVMNARRGVSGDEKDPNLKHETQSREGAGYGRMMPRASLDMALKHMV</sequence>
<proteinExistence type="predicted"/>
<dbReference type="GO" id="GO:0043622">
    <property type="term" value="P:cortical microtubule organization"/>
    <property type="evidence" value="ECO:0007669"/>
    <property type="project" value="TreeGrafter"/>
</dbReference>